<name>A0A195FKX3_9HYME</name>
<evidence type="ECO:0000313" key="2">
    <source>
        <dbReference type="EMBL" id="KYN40644.1"/>
    </source>
</evidence>
<organism evidence="2 3">
    <name type="scientific">Trachymyrmex septentrionalis</name>
    <dbReference type="NCBI Taxonomy" id="34720"/>
    <lineage>
        <taxon>Eukaryota</taxon>
        <taxon>Metazoa</taxon>
        <taxon>Ecdysozoa</taxon>
        <taxon>Arthropoda</taxon>
        <taxon>Hexapoda</taxon>
        <taxon>Insecta</taxon>
        <taxon>Pterygota</taxon>
        <taxon>Neoptera</taxon>
        <taxon>Endopterygota</taxon>
        <taxon>Hymenoptera</taxon>
        <taxon>Apocrita</taxon>
        <taxon>Aculeata</taxon>
        <taxon>Formicoidea</taxon>
        <taxon>Formicidae</taxon>
        <taxon>Myrmicinae</taxon>
        <taxon>Trachymyrmex</taxon>
    </lineage>
</organism>
<accession>A0A195FKX3</accession>
<proteinExistence type="predicted"/>
<gene>
    <name evidence="2" type="ORF">ALC56_04953</name>
</gene>
<sequence>MGISGQGEIQGCTALHYSVTIRMIAETSLTQCFLCPRGVVDYRFYDIGTYSHAFSSLMATYHVYKNEIEMVPTPYSILRENFSIYRDDGAMHTLRETGRTKRRRTRRQLQKEELKEEKRWNASWNEKE</sequence>
<feature type="region of interest" description="Disordered" evidence="1">
    <location>
        <begin position="94"/>
        <end position="114"/>
    </location>
</feature>
<dbReference type="EMBL" id="KQ981522">
    <property type="protein sequence ID" value="KYN40644.1"/>
    <property type="molecule type" value="Genomic_DNA"/>
</dbReference>
<evidence type="ECO:0000256" key="1">
    <source>
        <dbReference type="SAM" id="MobiDB-lite"/>
    </source>
</evidence>
<dbReference type="Proteomes" id="UP000078541">
    <property type="component" value="Unassembled WGS sequence"/>
</dbReference>
<protein>
    <submittedName>
        <fullName evidence="2">Uncharacterized protein</fullName>
    </submittedName>
</protein>
<reference evidence="2 3" key="1">
    <citation type="submission" date="2016-03" db="EMBL/GenBank/DDBJ databases">
        <title>Trachymyrmex septentrionalis WGS genome.</title>
        <authorList>
            <person name="Nygaard S."/>
            <person name="Hu H."/>
            <person name="Boomsma J."/>
            <person name="Zhang G."/>
        </authorList>
    </citation>
    <scope>NUCLEOTIDE SEQUENCE [LARGE SCALE GENOMIC DNA]</scope>
    <source>
        <strain evidence="2">Tsep2-gDNA-1</strain>
        <tissue evidence="2">Whole body</tissue>
    </source>
</reference>
<keyword evidence="3" id="KW-1185">Reference proteome</keyword>
<evidence type="ECO:0000313" key="3">
    <source>
        <dbReference type="Proteomes" id="UP000078541"/>
    </source>
</evidence>
<dbReference type="AlphaFoldDB" id="A0A195FKX3"/>